<evidence type="ECO:0000256" key="20">
    <source>
        <dbReference type="SAM" id="MobiDB-lite"/>
    </source>
</evidence>
<dbReference type="GO" id="GO:0003697">
    <property type="term" value="F:single-stranded DNA binding"/>
    <property type="evidence" value="ECO:0007669"/>
    <property type="project" value="InterPro"/>
</dbReference>
<evidence type="ECO:0000256" key="10">
    <source>
        <dbReference type="ARBA" id="ARBA00022771"/>
    </source>
</evidence>
<keyword evidence="24" id="KW-1185">Reference proteome</keyword>
<dbReference type="PROSITE" id="PS50800">
    <property type="entry name" value="SAP"/>
    <property type="match status" value="1"/>
</dbReference>
<dbReference type="InterPro" id="IPR013083">
    <property type="entry name" value="Znf_RING/FYVE/PHD"/>
</dbReference>
<protein>
    <recommendedName>
        <fullName evidence="6">Postreplication repair E3 ubiquitin-protein ligase RAD18</fullName>
        <ecNumber evidence="5">2.3.2.27</ecNumber>
    </recommendedName>
    <alternativeName>
        <fullName evidence="17">Postreplication repair E3 ubiquitin-protein ligase rad18</fullName>
    </alternativeName>
    <alternativeName>
        <fullName evidence="16 18">RING-type E3 ubiquitin transferase RAD18</fullName>
    </alternativeName>
</protein>
<evidence type="ECO:0000256" key="11">
    <source>
        <dbReference type="ARBA" id="ARBA00022786"/>
    </source>
</evidence>
<evidence type="ECO:0000259" key="22">
    <source>
        <dbReference type="PROSITE" id="PS50800"/>
    </source>
</evidence>
<dbReference type="GO" id="GO:0005634">
    <property type="term" value="C:nucleus"/>
    <property type="evidence" value="ECO:0007669"/>
    <property type="project" value="UniProtKB-SubCell"/>
</dbReference>
<keyword evidence="8" id="KW-0479">Metal-binding</keyword>
<evidence type="ECO:0000256" key="15">
    <source>
        <dbReference type="ARBA" id="ARBA00023242"/>
    </source>
</evidence>
<dbReference type="SMART" id="SM00734">
    <property type="entry name" value="ZnF_Rad18"/>
    <property type="match status" value="1"/>
</dbReference>
<dbReference type="PROSITE" id="PS00518">
    <property type="entry name" value="ZF_RING_1"/>
    <property type="match status" value="1"/>
</dbReference>
<comment type="pathway">
    <text evidence="3">Protein modification; protein ubiquitination.</text>
</comment>
<dbReference type="InterPro" id="IPR006642">
    <property type="entry name" value="Rad18_UBZ4"/>
</dbReference>
<evidence type="ECO:0000256" key="6">
    <source>
        <dbReference type="ARBA" id="ARBA00015551"/>
    </source>
</evidence>
<dbReference type="Pfam" id="PF02037">
    <property type="entry name" value="SAP"/>
    <property type="match status" value="1"/>
</dbReference>
<dbReference type="SMART" id="SM00513">
    <property type="entry name" value="SAP"/>
    <property type="match status" value="1"/>
</dbReference>
<dbReference type="InterPro" id="IPR001841">
    <property type="entry name" value="Znf_RING"/>
</dbReference>
<evidence type="ECO:0000256" key="19">
    <source>
        <dbReference type="PROSITE-ProRule" id="PRU00175"/>
    </source>
</evidence>
<evidence type="ECO:0000256" key="1">
    <source>
        <dbReference type="ARBA" id="ARBA00000900"/>
    </source>
</evidence>
<evidence type="ECO:0000256" key="4">
    <source>
        <dbReference type="ARBA" id="ARBA00009506"/>
    </source>
</evidence>
<keyword evidence="14" id="KW-0234">DNA repair</keyword>
<keyword evidence="11" id="KW-0833">Ubl conjugation pathway</keyword>
<organism evidence="23 24">
    <name type="scientific">Pneumocystis wakefieldiae</name>
    <dbReference type="NCBI Taxonomy" id="38082"/>
    <lineage>
        <taxon>Eukaryota</taxon>
        <taxon>Fungi</taxon>
        <taxon>Dikarya</taxon>
        <taxon>Ascomycota</taxon>
        <taxon>Taphrinomycotina</taxon>
        <taxon>Pneumocystomycetes</taxon>
        <taxon>Pneumocystaceae</taxon>
        <taxon>Pneumocystis</taxon>
    </lineage>
</organism>
<dbReference type="PANTHER" id="PTHR14134">
    <property type="entry name" value="E3 UBIQUITIN-PROTEIN LIGASE RAD18"/>
    <property type="match status" value="1"/>
</dbReference>
<evidence type="ECO:0000256" key="5">
    <source>
        <dbReference type="ARBA" id="ARBA00012483"/>
    </source>
</evidence>
<sequence>MINISDSYDWNSSRLPEMTVLEEVLRCRICRDLMQTPLITGCCHTFCSLCIRRCLSQKQQCPLCRQPEQENRLRRNTSIEEVIEIFERIRPGLMALANPLSNSDISTEIKLSNTDLIPTIVKCPVCYQSVNYDKIHVHLDMCLNQKSNTCVQTEVSPKTIPHTYSRLPKLNYALLSESKLRSELKSLGLKISGDKAMLQRRHTEWINLWNANIDSKTPVSKRILLEKLDAWDQMQLKTTTMKNISDKEWIQIYKTDFENLIENARQSKKRKTDASLKNKSPETQ</sequence>
<evidence type="ECO:0000256" key="17">
    <source>
        <dbReference type="ARBA" id="ARBA00074353"/>
    </source>
</evidence>
<dbReference type="InterPro" id="IPR003034">
    <property type="entry name" value="SAP_dom"/>
</dbReference>
<evidence type="ECO:0000313" key="23">
    <source>
        <dbReference type="EMBL" id="QSL66795.1"/>
    </source>
</evidence>
<dbReference type="GO" id="GO:0006513">
    <property type="term" value="P:protein monoubiquitination"/>
    <property type="evidence" value="ECO:0007669"/>
    <property type="project" value="InterPro"/>
</dbReference>
<dbReference type="PROSITE" id="PS50089">
    <property type="entry name" value="ZF_RING_2"/>
    <property type="match status" value="1"/>
</dbReference>
<evidence type="ECO:0000313" key="24">
    <source>
        <dbReference type="Proteomes" id="UP000663699"/>
    </source>
</evidence>
<dbReference type="FunFam" id="3.30.40.10:FF:000172">
    <property type="entry name" value="E3 ubiquitin-protein ligase RAD18"/>
    <property type="match status" value="1"/>
</dbReference>
<dbReference type="GO" id="GO:0006301">
    <property type="term" value="P:DNA damage tolerance"/>
    <property type="evidence" value="ECO:0007669"/>
    <property type="project" value="InterPro"/>
</dbReference>
<comment type="catalytic activity">
    <reaction evidence="1">
        <text>S-ubiquitinyl-[E2 ubiquitin-conjugating enzyme]-L-cysteine + [acceptor protein]-L-lysine = [E2 ubiquitin-conjugating enzyme]-L-cysteine + N(6)-ubiquitinyl-[acceptor protein]-L-lysine.</text>
        <dbReference type="EC" id="2.3.2.27"/>
    </reaction>
</comment>
<dbReference type="UniPathway" id="UPA00143"/>
<dbReference type="GO" id="GO:0097505">
    <property type="term" value="C:Rad6-Rad18 complex"/>
    <property type="evidence" value="ECO:0007669"/>
    <property type="project" value="TreeGrafter"/>
</dbReference>
<keyword evidence="12" id="KW-0862">Zinc</keyword>
<keyword evidence="10 19" id="KW-0863">Zinc-finger</keyword>
<dbReference type="PANTHER" id="PTHR14134:SF2">
    <property type="entry name" value="E3 UBIQUITIN-PROTEIN LIGASE RAD18"/>
    <property type="match status" value="1"/>
</dbReference>
<dbReference type="Gene3D" id="3.30.160.60">
    <property type="entry name" value="Classic Zinc Finger"/>
    <property type="match status" value="1"/>
</dbReference>
<feature type="domain" description="SAP" evidence="22">
    <location>
        <begin position="172"/>
        <end position="206"/>
    </location>
</feature>
<evidence type="ECO:0000256" key="7">
    <source>
        <dbReference type="ARBA" id="ARBA00022679"/>
    </source>
</evidence>
<proteinExistence type="inferred from homology"/>
<dbReference type="InterPro" id="IPR039577">
    <property type="entry name" value="Rad18"/>
</dbReference>
<dbReference type="Proteomes" id="UP000663699">
    <property type="component" value="Chromosome 14"/>
</dbReference>
<evidence type="ECO:0000256" key="9">
    <source>
        <dbReference type="ARBA" id="ARBA00022763"/>
    </source>
</evidence>
<evidence type="ECO:0000256" key="2">
    <source>
        <dbReference type="ARBA" id="ARBA00004123"/>
    </source>
</evidence>
<dbReference type="GO" id="GO:0006281">
    <property type="term" value="P:DNA repair"/>
    <property type="evidence" value="ECO:0007669"/>
    <property type="project" value="UniProtKB-KW"/>
</dbReference>
<dbReference type="EC" id="2.3.2.27" evidence="5"/>
<reference evidence="23" key="1">
    <citation type="submission" date="2020-06" db="EMBL/GenBank/DDBJ databases">
        <title>Genomes of multiple members of Pneumocystis genus reveal paths to human pathogen Pneumocystis jirovecii.</title>
        <authorList>
            <person name="Cisse O.H."/>
            <person name="Ma L."/>
            <person name="Dekker J."/>
            <person name="Khil P."/>
            <person name="Jo J."/>
            <person name="Brenchley J."/>
            <person name="Blair R."/>
            <person name="Pahar B."/>
            <person name="Chabe M."/>
            <person name="Van Rompay K.A."/>
            <person name="Keesler R."/>
            <person name="Sukura A."/>
            <person name="Hirsch V."/>
            <person name="Kutty G."/>
            <person name="Liu Y."/>
            <person name="Peng L."/>
            <person name="Chen J."/>
            <person name="Song J."/>
            <person name="Weissenbacher-Lang C."/>
            <person name="Xu J."/>
            <person name="Upham N.S."/>
            <person name="Stajich J.E."/>
            <person name="Cuomo C.A."/>
            <person name="Cushion M.T."/>
            <person name="Kovacs J.A."/>
        </authorList>
    </citation>
    <scope>NUCLEOTIDE SEQUENCE</scope>
    <source>
        <strain evidence="23">2A</strain>
    </source>
</reference>
<dbReference type="InterPro" id="IPR017907">
    <property type="entry name" value="Znf_RING_CS"/>
</dbReference>
<dbReference type="GO" id="GO:0061630">
    <property type="term" value="F:ubiquitin protein ligase activity"/>
    <property type="evidence" value="ECO:0007669"/>
    <property type="project" value="UniProtKB-EC"/>
</dbReference>
<evidence type="ECO:0000256" key="12">
    <source>
        <dbReference type="ARBA" id="ARBA00022833"/>
    </source>
</evidence>
<evidence type="ECO:0000256" key="16">
    <source>
        <dbReference type="ARBA" id="ARBA00031783"/>
    </source>
</evidence>
<evidence type="ECO:0000256" key="3">
    <source>
        <dbReference type="ARBA" id="ARBA00004906"/>
    </source>
</evidence>
<feature type="domain" description="RING-type" evidence="21">
    <location>
        <begin position="27"/>
        <end position="65"/>
    </location>
</feature>
<evidence type="ECO:0000256" key="13">
    <source>
        <dbReference type="ARBA" id="ARBA00023125"/>
    </source>
</evidence>
<keyword evidence="7" id="KW-0808">Transferase</keyword>
<dbReference type="AlphaFoldDB" id="A0A899G2F0"/>
<feature type="compositionally biased region" description="Basic and acidic residues" evidence="20">
    <location>
        <begin position="272"/>
        <end position="284"/>
    </location>
</feature>
<evidence type="ECO:0000256" key="8">
    <source>
        <dbReference type="ARBA" id="ARBA00022723"/>
    </source>
</evidence>
<keyword evidence="13" id="KW-0238">DNA-binding</keyword>
<comment type="subcellular location">
    <subcellularLocation>
        <location evidence="2">Nucleus</location>
    </subcellularLocation>
</comment>
<dbReference type="OrthoDB" id="9049620at2759"/>
<dbReference type="Gene3D" id="3.30.40.10">
    <property type="entry name" value="Zinc/RING finger domain, C3HC4 (zinc finger)"/>
    <property type="match status" value="1"/>
</dbReference>
<dbReference type="SUPFAM" id="SSF57850">
    <property type="entry name" value="RING/U-box"/>
    <property type="match status" value="1"/>
</dbReference>
<name>A0A899G2F0_9ASCO</name>
<evidence type="ECO:0000256" key="18">
    <source>
        <dbReference type="ARBA" id="ARBA00082369"/>
    </source>
</evidence>
<evidence type="ECO:0000256" key="14">
    <source>
        <dbReference type="ARBA" id="ARBA00023204"/>
    </source>
</evidence>
<dbReference type="GO" id="GO:0008270">
    <property type="term" value="F:zinc ion binding"/>
    <property type="evidence" value="ECO:0007669"/>
    <property type="project" value="UniProtKB-KW"/>
</dbReference>
<dbReference type="EMBL" id="CP054545">
    <property type="protein sequence ID" value="QSL66795.1"/>
    <property type="molecule type" value="Genomic_DNA"/>
</dbReference>
<dbReference type="SMART" id="SM00184">
    <property type="entry name" value="RING"/>
    <property type="match status" value="1"/>
</dbReference>
<feature type="region of interest" description="Disordered" evidence="20">
    <location>
        <begin position="264"/>
        <end position="284"/>
    </location>
</feature>
<gene>
    <name evidence="23" type="ORF">MERGE_001181</name>
</gene>
<keyword evidence="15" id="KW-0539">Nucleus</keyword>
<evidence type="ECO:0000259" key="21">
    <source>
        <dbReference type="PROSITE" id="PS50089"/>
    </source>
</evidence>
<comment type="similarity">
    <text evidence="4">Belongs to the RAD18 family.</text>
</comment>
<keyword evidence="9" id="KW-0227">DNA damage</keyword>
<accession>A0A899G2F0</accession>
<dbReference type="Pfam" id="PF13923">
    <property type="entry name" value="zf-C3HC4_2"/>
    <property type="match status" value="1"/>
</dbReference>